<dbReference type="eggNOG" id="COG4961">
    <property type="taxonomic scope" value="Bacteria"/>
</dbReference>
<dbReference type="EMBL" id="AUNB01000051">
    <property type="protein sequence ID" value="KEO55485.1"/>
    <property type="molecule type" value="Genomic_DNA"/>
</dbReference>
<dbReference type="RefSeq" id="WP_038132167.1">
    <property type="nucleotide sequence ID" value="NZ_AUNB01000051.1"/>
</dbReference>
<keyword evidence="1" id="KW-0472">Membrane</keyword>
<sequence length="197" mass="21954">MTSSTPVKKHRARSGALARFRHDESGAVTIPSLLWIVFLFFILLSTIEMSVMFMKKTLLDQRVALTSRVMQLGLDGKPDEETLKNSICSNLTFLQDCRNNIAVETFSVDQTDWSSTLDGKAVNCEISKDSTDPLPPKNIEYGTGDQIMIMRVCLRVKPIIPDTPFAKAMTAAWPWGDQYALVTTTAYVNEPRSGDDS</sequence>
<dbReference type="AlphaFoldDB" id="A0A074JHT8"/>
<keyword evidence="1" id="KW-0812">Transmembrane</keyword>
<evidence type="ECO:0000313" key="3">
    <source>
        <dbReference type="Proteomes" id="UP000027471"/>
    </source>
</evidence>
<keyword evidence="3" id="KW-1185">Reference proteome</keyword>
<dbReference type="Proteomes" id="UP000027471">
    <property type="component" value="Unassembled WGS sequence"/>
</dbReference>
<feature type="transmembrane region" description="Helical" evidence="1">
    <location>
        <begin position="33"/>
        <end position="53"/>
    </location>
</feature>
<name>A0A074JHT8_9RHOB</name>
<proteinExistence type="predicted"/>
<dbReference type="STRING" id="1353528.DT23_05815"/>
<reference evidence="2 3" key="1">
    <citation type="journal article" date="2015" name="Antonie Van Leeuwenhoek">
        <title>Thioclava indica sp. nov., isolated from surface seawater of the Indian Ocean.</title>
        <authorList>
            <person name="Liu Y."/>
            <person name="Lai Q."/>
            <person name="Du J."/>
            <person name="Xu H."/>
            <person name="Jiang L."/>
            <person name="Shao Z."/>
        </authorList>
    </citation>
    <scope>NUCLEOTIDE SEQUENCE [LARGE SCALE GENOMIC DNA]</scope>
    <source>
        <strain evidence="2 3">DT23-4</strain>
    </source>
</reference>
<organism evidence="2 3">
    <name type="scientific">Thioclava indica</name>
    <dbReference type="NCBI Taxonomy" id="1353528"/>
    <lineage>
        <taxon>Bacteria</taxon>
        <taxon>Pseudomonadati</taxon>
        <taxon>Pseudomonadota</taxon>
        <taxon>Alphaproteobacteria</taxon>
        <taxon>Rhodobacterales</taxon>
        <taxon>Paracoccaceae</taxon>
        <taxon>Thioclava</taxon>
    </lineage>
</organism>
<gene>
    <name evidence="2" type="ORF">DT23_05815</name>
</gene>
<evidence type="ECO:0000256" key="1">
    <source>
        <dbReference type="SAM" id="Phobius"/>
    </source>
</evidence>
<keyword evidence="1" id="KW-1133">Transmembrane helix</keyword>
<evidence type="ECO:0000313" key="2">
    <source>
        <dbReference type="EMBL" id="KEO55485.1"/>
    </source>
</evidence>
<dbReference type="OrthoDB" id="7907064at2"/>
<comment type="caution">
    <text evidence="2">The sequence shown here is derived from an EMBL/GenBank/DDBJ whole genome shotgun (WGS) entry which is preliminary data.</text>
</comment>
<protein>
    <submittedName>
        <fullName evidence="2">Uncharacterized protein</fullName>
    </submittedName>
</protein>
<accession>A0A074JHT8</accession>